<evidence type="ECO:0000313" key="2">
    <source>
        <dbReference type="EMBL" id="KRX15837.1"/>
    </source>
</evidence>
<dbReference type="EMBL" id="JYDL01000121">
    <property type="protein sequence ID" value="KRX15837.1"/>
    <property type="molecule type" value="Genomic_DNA"/>
</dbReference>
<proteinExistence type="predicted"/>
<feature type="compositionally biased region" description="Basic and acidic residues" evidence="1">
    <location>
        <begin position="244"/>
        <end position="254"/>
    </location>
</feature>
<reference evidence="2 3" key="1">
    <citation type="submission" date="2015-01" db="EMBL/GenBank/DDBJ databases">
        <title>Evolution of Trichinella species and genotypes.</title>
        <authorList>
            <person name="Korhonen P.K."/>
            <person name="Edoardo P."/>
            <person name="Giuseppe L.R."/>
            <person name="Gasser R.B."/>
        </authorList>
    </citation>
    <scope>NUCLEOTIDE SEQUENCE [LARGE SCALE GENOMIC DNA]</scope>
    <source>
        <strain evidence="2">ISS37</strain>
    </source>
</reference>
<name>A0A0V0RN08_9BILA</name>
<feature type="compositionally biased region" description="Polar residues" evidence="1">
    <location>
        <begin position="285"/>
        <end position="299"/>
    </location>
</feature>
<organism evidence="2 3">
    <name type="scientific">Trichinella nelsoni</name>
    <dbReference type="NCBI Taxonomy" id="6336"/>
    <lineage>
        <taxon>Eukaryota</taxon>
        <taxon>Metazoa</taxon>
        <taxon>Ecdysozoa</taxon>
        <taxon>Nematoda</taxon>
        <taxon>Enoplea</taxon>
        <taxon>Dorylaimia</taxon>
        <taxon>Trichinellida</taxon>
        <taxon>Trichinellidae</taxon>
        <taxon>Trichinella</taxon>
    </lineage>
</organism>
<dbReference type="Proteomes" id="UP000054630">
    <property type="component" value="Unassembled WGS sequence"/>
</dbReference>
<accession>A0A0V0RN08</accession>
<evidence type="ECO:0000256" key="1">
    <source>
        <dbReference type="SAM" id="MobiDB-lite"/>
    </source>
</evidence>
<feature type="region of interest" description="Disordered" evidence="1">
    <location>
        <begin position="244"/>
        <end position="299"/>
    </location>
</feature>
<dbReference type="OrthoDB" id="5916549at2759"/>
<sequence length="457" mass="51495">MKSRSSSRAEKSNTSTPSSASPKRRGRKVCRRLVISDDSDIETVIPDRPNLNAAGCLERCTVISSVAVRDLKAEPLGMVDISRLRNDLNLALNAIFLRATELHRSLDILSGRSSALAYKCSSSCNSSFASDKNCKSVPRTTLVNGTPLKRQRIFISTPTVSQNKEIENTSVDPSALSPTACYYYTVPNPIPDRFWNFVQEYLNFPSDADRTLLSQFAQESNSVKSAEYYRSPHSSKTHWRLTTIKDKGTGDQRKRRDNLKRSASSVSTKVDTRKRRFSADKTDTSAEMTDNSSCNESQLNGHPNQHIARIMGSLNSIRQDGGPTTRRSASDIKENSIEFVDWNDQELCNSWLNGIEEDDNEVTAELTDRETELKLLQTANYCVLHQLLKSVNDAEAINNCRLLLHETEASIIELSTHLTDEDFSTNRLQVKKEQEELWKAIQEKKKLIHEFKLLAEP</sequence>
<comment type="caution">
    <text evidence="2">The sequence shown here is derived from an EMBL/GenBank/DDBJ whole genome shotgun (WGS) entry which is preliminary data.</text>
</comment>
<evidence type="ECO:0000313" key="3">
    <source>
        <dbReference type="Proteomes" id="UP000054630"/>
    </source>
</evidence>
<gene>
    <name evidence="2" type="ORF">T07_1249</name>
</gene>
<dbReference type="STRING" id="6336.A0A0V0RN08"/>
<feature type="compositionally biased region" description="Polar residues" evidence="1">
    <location>
        <begin position="1"/>
        <end position="21"/>
    </location>
</feature>
<dbReference type="AlphaFoldDB" id="A0A0V0RN08"/>
<protein>
    <submittedName>
        <fullName evidence="2">Uncharacterized protein</fullName>
    </submittedName>
</protein>
<feature type="region of interest" description="Disordered" evidence="1">
    <location>
        <begin position="1"/>
        <end position="28"/>
    </location>
</feature>
<keyword evidence="3" id="KW-1185">Reference proteome</keyword>